<name>A0A5E4Q7D4_9NEOP</name>
<organism evidence="2 3">
    <name type="scientific">Leptidea sinapis</name>
    <dbReference type="NCBI Taxonomy" id="189913"/>
    <lineage>
        <taxon>Eukaryota</taxon>
        <taxon>Metazoa</taxon>
        <taxon>Ecdysozoa</taxon>
        <taxon>Arthropoda</taxon>
        <taxon>Hexapoda</taxon>
        <taxon>Insecta</taxon>
        <taxon>Pterygota</taxon>
        <taxon>Neoptera</taxon>
        <taxon>Endopterygota</taxon>
        <taxon>Lepidoptera</taxon>
        <taxon>Glossata</taxon>
        <taxon>Ditrysia</taxon>
        <taxon>Papilionoidea</taxon>
        <taxon>Pieridae</taxon>
        <taxon>Dismorphiinae</taxon>
        <taxon>Leptidea</taxon>
    </lineage>
</organism>
<sequence>MELLESERKDHISHIQILEQKVEELNRPLKSLSIEIINIPSMKNYENKDELSSTVVKTCKALNVGIEKRELKDIYVIRGKGGNNTIVTVFTSNIVKHNVIKGVKLYNKQHPNSRLNTSVLGLDGDKKPIYISEALTYKARRLFYLARDLAKTEEFKYCWVFC</sequence>
<evidence type="ECO:0000256" key="1">
    <source>
        <dbReference type="SAM" id="Coils"/>
    </source>
</evidence>
<evidence type="ECO:0000313" key="3">
    <source>
        <dbReference type="Proteomes" id="UP000324832"/>
    </source>
</evidence>
<gene>
    <name evidence="2" type="ORF">LSINAPIS_LOCUS5371</name>
</gene>
<dbReference type="EMBL" id="FZQP02001526">
    <property type="protein sequence ID" value="VVC93108.1"/>
    <property type="molecule type" value="Genomic_DNA"/>
</dbReference>
<dbReference type="Proteomes" id="UP000324832">
    <property type="component" value="Unassembled WGS sequence"/>
</dbReference>
<protein>
    <submittedName>
        <fullName evidence="2">Uncharacterized protein</fullName>
    </submittedName>
</protein>
<dbReference type="AlphaFoldDB" id="A0A5E4Q7D4"/>
<keyword evidence="3" id="KW-1185">Reference proteome</keyword>
<evidence type="ECO:0000313" key="2">
    <source>
        <dbReference type="EMBL" id="VVC93108.1"/>
    </source>
</evidence>
<feature type="coiled-coil region" evidence="1">
    <location>
        <begin position="1"/>
        <end position="35"/>
    </location>
</feature>
<keyword evidence="1" id="KW-0175">Coiled coil</keyword>
<accession>A0A5E4Q7D4</accession>
<reference evidence="2 3" key="1">
    <citation type="submission" date="2017-07" db="EMBL/GenBank/DDBJ databases">
        <authorList>
            <person name="Talla V."/>
            <person name="Backstrom N."/>
        </authorList>
    </citation>
    <scope>NUCLEOTIDE SEQUENCE [LARGE SCALE GENOMIC DNA]</scope>
</reference>
<proteinExistence type="predicted"/>